<evidence type="ECO:0000313" key="2">
    <source>
        <dbReference type="EMBL" id="MBU5668397.1"/>
    </source>
</evidence>
<gene>
    <name evidence="2" type="ORF">KQI68_00935</name>
</gene>
<dbReference type="RefSeq" id="WP_216548123.1">
    <property type="nucleotide sequence ID" value="NZ_JAHLQO010000001.1"/>
</dbReference>
<feature type="domain" description="Flavin reductase like" evidence="1">
    <location>
        <begin position="19"/>
        <end position="172"/>
    </location>
</feature>
<dbReference type="PANTHER" id="PTHR43812:SF2">
    <property type="entry name" value="FLAVIN REDUCTASE LIKE DOMAIN-CONTAINING PROTEIN"/>
    <property type="match status" value="1"/>
</dbReference>
<dbReference type="Pfam" id="PF01613">
    <property type="entry name" value="Flavin_Reduct"/>
    <property type="match status" value="1"/>
</dbReference>
<dbReference type="InterPro" id="IPR002563">
    <property type="entry name" value="Flavin_Rdtase-like_dom"/>
</dbReference>
<dbReference type="EMBL" id="JAHLQO010000001">
    <property type="protein sequence ID" value="MBU5668397.1"/>
    <property type="molecule type" value="Genomic_DNA"/>
</dbReference>
<comment type="caution">
    <text evidence="2">The sequence shown here is derived from an EMBL/GenBank/DDBJ whole genome shotgun (WGS) entry which is preliminary data.</text>
</comment>
<dbReference type="SMART" id="SM00903">
    <property type="entry name" value="Flavin_Reduct"/>
    <property type="match status" value="1"/>
</dbReference>
<evidence type="ECO:0000313" key="3">
    <source>
        <dbReference type="Proteomes" id="UP000783742"/>
    </source>
</evidence>
<accession>A0ABS6FDZ8</accession>
<reference evidence="2 3" key="1">
    <citation type="submission" date="2021-06" db="EMBL/GenBank/DDBJ databases">
        <authorList>
            <person name="Sun Q."/>
            <person name="Li D."/>
        </authorList>
    </citation>
    <scope>NUCLEOTIDE SEQUENCE [LARGE SCALE GENOMIC DNA]</scope>
    <source>
        <strain evidence="2 3">MSJ-1</strain>
    </source>
</reference>
<name>A0ABS6FDZ8_9FIRM</name>
<sequence length="223" mass="25071">MFYEPKNNDHGLPKNPFKSCTVPRVIGWISTKNEDGTDNIAPYSQFTNLTFDPPLVLFSANQNVFDDRKNTVKNIERTGEFVYNLVPESLAQEMNKSSIAELPEGFKDKFEYCGLEKEKSNVVDVARVKGSPVQYEIKYKQTIRLPGVDTINTIDIIIGEVVGVHIADEYITDEGLVDVVKIRPVARLGYFDFTVVDNSFTMDTPKISPEKQALVDKGLEGKV</sequence>
<organism evidence="2 3">
    <name type="scientific">Peptoniphilus ovalis</name>
    <dbReference type="NCBI Taxonomy" id="2841503"/>
    <lineage>
        <taxon>Bacteria</taxon>
        <taxon>Bacillati</taxon>
        <taxon>Bacillota</taxon>
        <taxon>Tissierellia</taxon>
        <taxon>Tissierellales</taxon>
        <taxon>Peptoniphilaceae</taxon>
        <taxon>Peptoniphilus</taxon>
    </lineage>
</organism>
<dbReference type="PANTHER" id="PTHR43812">
    <property type="entry name" value="BLR2425 PROTEIN"/>
    <property type="match status" value="1"/>
</dbReference>
<proteinExistence type="predicted"/>
<evidence type="ECO:0000259" key="1">
    <source>
        <dbReference type="SMART" id="SM00903"/>
    </source>
</evidence>
<dbReference type="Proteomes" id="UP000783742">
    <property type="component" value="Unassembled WGS sequence"/>
</dbReference>
<keyword evidence="3" id="KW-1185">Reference proteome</keyword>
<protein>
    <submittedName>
        <fullName evidence="2">Flavin reductase family protein</fullName>
    </submittedName>
</protein>